<evidence type="ECO:0008006" key="5">
    <source>
        <dbReference type="Google" id="ProtNLM"/>
    </source>
</evidence>
<keyword evidence="2" id="KW-0812">Transmembrane</keyword>
<evidence type="ECO:0000313" key="3">
    <source>
        <dbReference type="EMBL" id="NYH41321.1"/>
    </source>
</evidence>
<reference evidence="3 4" key="1">
    <citation type="submission" date="2020-07" db="EMBL/GenBank/DDBJ databases">
        <title>Sequencing the genomes of 1000 actinobacteria strains.</title>
        <authorList>
            <person name="Klenk H.-P."/>
        </authorList>
    </citation>
    <scope>NUCLEOTIDE SEQUENCE [LARGE SCALE GENOMIC DNA]</scope>
    <source>
        <strain evidence="3 4">DSM 45876</strain>
    </source>
</reference>
<organism evidence="3 4">
    <name type="scientific">Micromonospora jinlongensis</name>
    <dbReference type="NCBI Taxonomy" id="1287877"/>
    <lineage>
        <taxon>Bacteria</taxon>
        <taxon>Bacillati</taxon>
        <taxon>Actinomycetota</taxon>
        <taxon>Actinomycetes</taxon>
        <taxon>Micromonosporales</taxon>
        <taxon>Micromonosporaceae</taxon>
        <taxon>Micromonospora</taxon>
    </lineage>
</organism>
<dbReference type="EMBL" id="JACCHK010000001">
    <property type="protein sequence ID" value="NYH41321.1"/>
    <property type="molecule type" value="Genomic_DNA"/>
</dbReference>
<comment type="caution">
    <text evidence="3">The sequence shown here is derived from an EMBL/GenBank/DDBJ whole genome shotgun (WGS) entry which is preliminary data.</text>
</comment>
<keyword evidence="2" id="KW-0472">Membrane</keyword>
<feature type="transmembrane region" description="Helical" evidence="2">
    <location>
        <begin position="6"/>
        <end position="34"/>
    </location>
</feature>
<sequence length="225" mass="23691">MTLTAAVAVLAAYVTDAGVWVISLLVICLMVLGFRAYRSSQTRRVVAVLWDLGTFWPRTVHPFAPPCYAARAVPELAKRVTGLTAWGPVVLSGHSHGSVLAAATILQLPPPVLARVSLLTYGSPLHRTYAPAVSGVPGAGDALRPGWADRVAVAQPVAGDRPDRRADLPHHPGRAGPLRRPGGRDRRHPAARSPQPDHRPGGHRPASDRTALAVSHPGRVPGGGA</sequence>
<dbReference type="RefSeq" id="WP_246380685.1">
    <property type="nucleotide sequence ID" value="NZ_JACCHK010000001.1"/>
</dbReference>
<keyword evidence="2" id="KW-1133">Transmembrane helix</keyword>
<keyword evidence="4" id="KW-1185">Reference proteome</keyword>
<proteinExistence type="predicted"/>
<protein>
    <recommendedName>
        <fullName evidence="5">Alpha/beta hydrolase family protein</fullName>
    </recommendedName>
</protein>
<dbReference type="AlphaFoldDB" id="A0A7Z0BBZ6"/>
<evidence type="ECO:0000256" key="1">
    <source>
        <dbReference type="SAM" id="MobiDB-lite"/>
    </source>
</evidence>
<feature type="region of interest" description="Disordered" evidence="1">
    <location>
        <begin position="158"/>
        <end position="225"/>
    </location>
</feature>
<dbReference type="Proteomes" id="UP000523545">
    <property type="component" value="Unassembled WGS sequence"/>
</dbReference>
<name>A0A7Z0BBZ6_9ACTN</name>
<gene>
    <name evidence="3" type="ORF">HNR22_001048</name>
</gene>
<dbReference type="SUPFAM" id="SSF53474">
    <property type="entry name" value="alpha/beta-Hydrolases"/>
    <property type="match status" value="1"/>
</dbReference>
<dbReference type="InterPro" id="IPR029058">
    <property type="entry name" value="AB_hydrolase_fold"/>
</dbReference>
<feature type="compositionally biased region" description="Basic and acidic residues" evidence="1">
    <location>
        <begin position="160"/>
        <end position="170"/>
    </location>
</feature>
<evidence type="ECO:0000313" key="4">
    <source>
        <dbReference type="Proteomes" id="UP000523545"/>
    </source>
</evidence>
<accession>A0A7Z0BBZ6</accession>
<evidence type="ECO:0000256" key="2">
    <source>
        <dbReference type="SAM" id="Phobius"/>
    </source>
</evidence>